<evidence type="ECO:0000256" key="2">
    <source>
        <dbReference type="ARBA" id="ARBA00022803"/>
    </source>
</evidence>
<feature type="compositionally biased region" description="Polar residues" evidence="4">
    <location>
        <begin position="191"/>
        <end position="204"/>
    </location>
</feature>
<evidence type="ECO:0000313" key="5">
    <source>
        <dbReference type="EMBL" id="GGN82010.1"/>
    </source>
</evidence>
<evidence type="ECO:0008006" key="7">
    <source>
        <dbReference type="Google" id="ProtNLM"/>
    </source>
</evidence>
<evidence type="ECO:0000256" key="4">
    <source>
        <dbReference type="SAM" id="MobiDB-lite"/>
    </source>
</evidence>
<evidence type="ECO:0000256" key="3">
    <source>
        <dbReference type="PROSITE-ProRule" id="PRU00339"/>
    </source>
</evidence>
<comment type="caution">
    <text evidence="5">The sequence shown here is derived from an EMBL/GenBank/DDBJ whole genome shotgun (WGS) entry which is preliminary data.</text>
</comment>
<organism evidence="5 6">
    <name type="scientific">Streptomyces albiflavescens</name>
    <dbReference type="NCBI Taxonomy" id="1623582"/>
    <lineage>
        <taxon>Bacteria</taxon>
        <taxon>Bacillati</taxon>
        <taxon>Actinomycetota</taxon>
        <taxon>Actinomycetes</taxon>
        <taxon>Kitasatosporales</taxon>
        <taxon>Streptomycetaceae</taxon>
        <taxon>Streptomyces</taxon>
    </lineage>
</organism>
<feature type="repeat" description="TPR" evidence="3">
    <location>
        <begin position="79"/>
        <end position="112"/>
    </location>
</feature>
<dbReference type="InterPro" id="IPR019734">
    <property type="entry name" value="TPR_rpt"/>
</dbReference>
<evidence type="ECO:0000313" key="6">
    <source>
        <dbReference type="Proteomes" id="UP000600365"/>
    </source>
</evidence>
<keyword evidence="2 3" id="KW-0802">TPR repeat</keyword>
<keyword evidence="6" id="KW-1185">Reference proteome</keyword>
<dbReference type="SMART" id="SM00028">
    <property type="entry name" value="TPR"/>
    <property type="match status" value="4"/>
</dbReference>
<gene>
    <name evidence="5" type="ORF">GCM10011579_069220</name>
</gene>
<accession>A0A917YAX5</accession>
<keyword evidence="1" id="KW-0677">Repeat</keyword>
<feature type="repeat" description="TPR" evidence="3">
    <location>
        <begin position="146"/>
        <end position="179"/>
    </location>
</feature>
<sequence>MKHRKLLVGLTGAGAVVTGVTSWALASHLAADPNSKAANQVLREADSVLLKGIRQDKNHDYEGAARSYKRVLELDPHNVYAWYDLGVIAQRDGRTNDARTAYDKALKSDPKFPQALFNKAILLKSSDPDQSMRLLRRAIAAKPGASTAHLQLAGILAQKNRVDEAADEYRRAVATDPSLLSQVPSPYRESLSPTPTSNRAEGDG</sequence>
<feature type="repeat" description="TPR" evidence="3">
    <location>
        <begin position="45"/>
        <end position="78"/>
    </location>
</feature>
<dbReference type="InterPro" id="IPR011990">
    <property type="entry name" value="TPR-like_helical_dom_sf"/>
</dbReference>
<dbReference type="InterPro" id="IPR051685">
    <property type="entry name" value="Ycf3/AcsC/BcsC/TPR_MFPF"/>
</dbReference>
<name>A0A917YAX5_9ACTN</name>
<dbReference type="RefSeq" id="WP_229703554.1">
    <property type="nucleotide sequence ID" value="NZ_BMMM01000015.1"/>
</dbReference>
<dbReference type="AlphaFoldDB" id="A0A917YAX5"/>
<protein>
    <recommendedName>
        <fullName evidence="7">Tetratricopeptide repeat protein</fullName>
    </recommendedName>
</protein>
<evidence type="ECO:0000256" key="1">
    <source>
        <dbReference type="ARBA" id="ARBA00022737"/>
    </source>
</evidence>
<dbReference type="PROSITE" id="PS50005">
    <property type="entry name" value="TPR"/>
    <property type="match status" value="3"/>
</dbReference>
<reference evidence="5 6" key="1">
    <citation type="journal article" date="2014" name="Int. J. Syst. Evol. Microbiol.">
        <title>Complete genome sequence of Corynebacterium casei LMG S-19264T (=DSM 44701T), isolated from a smear-ripened cheese.</title>
        <authorList>
            <consortium name="US DOE Joint Genome Institute (JGI-PGF)"/>
            <person name="Walter F."/>
            <person name="Albersmeier A."/>
            <person name="Kalinowski J."/>
            <person name="Ruckert C."/>
        </authorList>
    </citation>
    <scope>NUCLEOTIDE SEQUENCE [LARGE SCALE GENOMIC DNA]</scope>
    <source>
        <strain evidence="5 6">CGMCC 4.7111</strain>
    </source>
</reference>
<dbReference type="PANTHER" id="PTHR44943:SF8">
    <property type="entry name" value="TPR REPEAT-CONTAINING PROTEIN MJ0263"/>
    <property type="match status" value="1"/>
</dbReference>
<dbReference type="PANTHER" id="PTHR44943">
    <property type="entry name" value="CELLULOSE SYNTHASE OPERON PROTEIN C"/>
    <property type="match status" value="1"/>
</dbReference>
<feature type="region of interest" description="Disordered" evidence="4">
    <location>
        <begin position="173"/>
        <end position="204"/>
    </location>
</feature>
<dbReference type="Gene3D" id="1.25.40.10">
    <property type="entry name" value="Tetratricopeptide repeat domain"/>
    <property type="match status" value="2"/>
</dbReference>
<dbReference type="Pfam" id="PF13432">
    <property type="entry name" value="TPR_16"/>
    <property type="match status" value="2"/>
</dbReference>
<proteinExistence type="predicted"/>
<dbReference type="SUPFAM" id="SSF48452">
    <property type="entry name" value="TPR-like"/>
    <property type="match status" value="1"/>
</dbReference>
<dbReference type="EMBL" id="BMMM01000015">
    <property type="protein sequence ID" value="GGN82010.1"/>
    <property type="molecule type" value="Genomic_DNA"/>
</dbReference>
<dbReference type="Proteomes" id="UP000600365">
    <property type="component" value="Unassembled WGS sequence"/>
</dbReference>